<keyword evidence="12 13" id="KW-0742">SOS response</keyword>
<dbReference type="Pfam" id="PF17757">
    <property type="entry name" value="UvrB_inter"/>
    <property type="match status" value="1"/>
</dbReference>
<comment type="function">
    <text evidence="12">The UvrABC repair system catalyzes the recognition and processing of DNA lesions. A damage recognition complex composed of 2 UvrA and 2 UvrB subunits scans DNA for abnormalities. Upon binding of the UvrA(2)B(2) complex to a putative damaged site, the DNA wraps around one UvrB monomer. DNA wrap is dependent on ATP binding by UvrB and probably causes local melting of the DNA helix, facilitating insertion of UvrB beta-hairpin between the DNA strands. Then UvrB probes one DNA strand for the presence of a lesion. If a lesion is found the UvrA subunits dissociate and the UvrB-DNA preincision complex is formed. This complex is subsequently bound by UvrC and the second UvrB is released. If no lesion is found, the DNA wraps around the other UvrB subunit that will check the other stand for damage.</text>
</comment>
<evidence type="ECO:0000256" key="3">
    <source>
        <dbReference type="ARBA" id="ARBA00022490"/>
    </source>
</evidence>
<evidence type="ECO:0000256" key="8">
    <source>
        <dbReference type="ARBA" id="ARBA00022881"/>
    </source>
</evidence>
<keyword evidence="9 12" id="KW-0234">DNA repair</keyword>
<dbReference type="SUPFAM" id="SSF52540">
    <property type="entry name" value="P-loop containing nucleoside triphosphate hydrolases"/>
    <property type="match status" value="2"/>
</dbReference>
<dbReference type="InterPro" id="IPR006935">
    <property type="entry name" value="Helicase/UvrB_N"/>
</dbReference>
<name>A0A523QL44_UNCAE</name>
<dbReference type="InterPro" id="IPR001943">
    <property type="entry name" value="UVR_dom"/>
</dbReference>
<evidence type="ECO:0000259" key="16">
    <source>
        <dbReference type="PROSITE" id="PS51194"/>
    </source>
</evidence>
<dbReference type="GO" id="GO:0009380">
    <property type="term" value="C:excinuclease repair complex"/>
    <property type="evidence" value="ECO:0007669"/>
    <property type="project" value="InterPro"/>
</dbReference>
<dbReference type="InterPro" id="IPR041471">
    <property type="entry name" value="UvrB_inter"/>
</dbReference>
<dbReference type="CDD" id="cd18790">
    <property type="entry name" value="SF2_C_UvrB"/>
    <property type="match status" value="1"/>
</dbReference>
<dbReference type="InterPro" id="IPR014001">
    <property type="entry name" value="Helicase_ATP-bd"/>
</dbReference>
<evidence type="ECO:0000313" key="18">
    <source>
        <dbReference type="Proteomes" id="UP000320781"/>
    </source>
</evidence>
<dbReference type="PROSITE" id="PS51194">
    <property type="entry name" value="HELICASE_CTER"/>
    <property type="match status" value="1"/>
</dbReference>
<sequence length="671" mass="77171">MQEAKFDLVSGFHPQGDQPQAIEKLTEGIRRGLERQTLIGVTGSGKTFTMANVIERIGKPALVISHNKTLAAQLFSEFASLFPNDRVEYFVSYYDYYQPEAYVPQTDTYIEKDASINDKIDRMRHSATRSLLERRDTIIVASVSCIYGLGSPEDYKEMLLRVKVGEGIPRSSIVKKLVEMRYERNDMDFSRGKFRVKGDIIELFPAYEEEAVRMELWGDEIERICLFDPLTRDVRREVPEVYIYPATHYLVPSDRMDYALQSIEKELKTRLRELHSQGKLLEAQRLEARTNYDLEMIREVGYCTGIENYSRYFSGRAPGERPACLIDYFPKDYLLFIDESHQTIPQLHAMYGGDKARKDNLVKYGFRLPSAYDNRPLKFSEFESLTNQVTYVSATPSAYELKTSSQIVEQLIRPTGLVDPKMTIKPAAQPIDDLLGQIQARVQKHQRVLVTTLTKRMAEDLTEYLESLGVRVRYLHSEIQTIERSKILRELRLGEFDVLVGINLLREGLDLPEVSLVAVLDADKEGFLRSETAIIQTAGRAARNVEGEVILYADEVTSSMRRALEETRRRRKIQLEYNREHNITPQTIHKAILADIQTRAMEMEEYEGAMVRERTAGYTAPSEIPHLVRAMKREMTKAAENLEFEKAAQLRDRIRELNKVWSHQNSSDSGG</sequence>
<evidence type="ECO:0000256" key="5">
    <source>
        <dbReference type="ARBA" id="ARBA00022763"/>
    </source>
</evidence>
<keyword evidence="4 12" id="KW-0547">Nucleotide-binding</keyword>
<dbReference type="SMART" id="SM00487">
    <property type="entry name" value="DEXDc"/>
    <property type="match status" value="1"/>
</dbReference>
<dbReference type="NCBIfam" id="TIGR00631">
    <property type="entry name" value="uvrb"/>
    <property type="match status" value="1"/>
</dbReference>
<feature type="domain" description="UVR" evidence="14">
    <location>
        <begin position="625"/>
        <end position="660"/>
    </location>
</feature>
<dbReference type="GO" id="GO:0006289">
    <property type="term" value="P:nucleotide-excision repair"/>
    <property type="evidence" value="ECO:0007669"/>
    <property type="project" value="UniProtKB-UniRule"/>
</dbReference>
<comment type="domain">
    <text evidence="12">The beta-hairpin motif is involved in DNA binding.</text>
</comment>
<evidence type="ECO:0000256" key="7">
    <source>
        <dbReference type="ARBA" id="ARBA00022840"/>
    </source>
</evidence>
<dbReference type="CDD" id="cd17916">
    <property type="entry name" value="DEXHc_UvrB"/>
    <property type="match status" value="1"/>
</dbReference>
<keyword evidence="8 12" id="KW-0267">Excision nuclease</keyword>
<dbReference type="Gene3D" id="4.10.860.10">
    <property type="entry name" value="UVR domain"/>
    <property type="match status" value="1"/>
</dbReference>
<feature type="domain" description="Helicase ATP-binding" evidence="15">
    <location>
        <begin position="27"/>
        <end position="160"/>
    </location>
</feature>
<evidence type="ECO:0000259" key="15">
    <source>
        <dbReference type="PROSITE" id="PS51192"/>
    </source>
</evidence>
<dbReference type="NCBIfam" id="NF003673">
    <property type="entry name" value="PRK05298.1"/>
    <property type="match status" value="1"/>
</dbReference>
<dbReference type="InterPro" id="IPR004807">
    <property type="entry name" value="UvrB"/>
</dbReference>
<dbReference type="GO" id="GO:0005524">
    <property type="term" value="F:ATP binding"/>
    <property type="evidence" value="ECO:0007669"/>
    <property type="project" value="UniProtKB-UniRule"/>
</dbReference>
<feature type="binding site" evidence="12">
    <location>
        <begin position="40"/>
        <end position="47"/>
    </location>
    <ligand>
        <name>ATP</name>
        <dbReference type="ChEBI" id="CHEBI:30616"/>
    </ligand>
</feature>
<dbReference type="PROSITE" id="PS51192">
    <property type="entry name" value="HELICASE_ATP_BIND_1"/>
    <property type="match status" value="1"/>
</dbReference>
<dbReference type="GO" id="GO:0009381">
    <property type="term" value="F:excinuclease ABC activity"/>
    <property type="evidence" value="ECO:0007669"/>
    <property type="project" value="UniProtKB-UniRule"/>
</dbReference>
<dbReference type="Pfam" id="PF00271">
    <property type="entry name" value="Helicase_C"/>
    <property type="match status" value="1"/>
</dbReference>
<evidence type="ECO:0000256" key="13">
    <source>
        <dbReference type="RuleBase" id="RU003587"/>
    </source>
</evidence>
<dbReference type="GO" id="GO:0005737">
    <property type="term" value="C:cytoplasm"/>
    <property type="evidence" value="ECO:0007669"/>
    <property type="project" value="UniProtKB-SubCell"/>
</dbReference>
<dbReference type="Pfam" id="PF02151">
    <property type="entry name" value="UVR"/>
    <property type="match status" value="1"/>
</dbReference>
<organism evidence="17 18">
    <name type="scientific">Aerophobetes bacterium</name>
    <dbReference type="NCBI Taxonomy" id="2030807"/>
    <lineage>
        <taxon>Bacteria</taxon>
        <taxon>Candidatus Aerophobota</taxon>
    </lineage>
</organism>
<dbReference type="Pfam" id="PF12344">
    <property type="entry name" value="UvrB"/>
    <property type="match status" value="1"/>
</dbReference>
<keyword evidence="5 12" id="KW-0227">DNA damage</keyword>
<dbReference type="HAMAP" id="MF_00204">
    <property type="entry name" value="UvrB"/>
    <property type="match status" value="1"/>
</dbReference>
<dbReference type="InterPro" id="IPR036876">
    <property type="entry name" value="UVR_dom_sf"/>
</dbReference>
<dbReference type="GO" id="GO:0009432">
    <property type="term" value="P:SOS response"/>
    <property type="evidence" value="ECO:0007669"/>
    <property type="project" value="UniProtKB-UniRule"/>
</dbReference>
<dbReference type="PANTHER" id="PTHR24029:SF0">
    <property type="entry name" value="UVRABC SYSTEM PROTEIN B"/>
    <property type="match status" value="1"/>
</dbReference>
<evidence type="ECO:0000256" key="11">
    <source>
        <dbReference type="ARBA" id="ARBA00029504"/>
    </source>
</evidence>
<dbReference type="AlphaFoldDB" id="A0A523QL44"/>
<keyword evidence="7 12" id="KW-0067">ATP-binding</keyword>
<evidence type="ECO:0000256" key="9">
    <source>
        <dbReference type="ARBA" id="ARBA00023204"/>
    </source>
</evidence>
<comment type="subunit">
    <text evidence="10 12 13">Forms a heterotetramer with UvrA during the search for lesions. Interacts with UvrC in an incision complex.</text>
</comment>
<evidence type="ECO:0000256" key="12">
    <source>
        <dbReference type="HAMAP-Rule" id="MF_00204"/>
    </source>
</evidence>
<dbReference type="SUPFAM" id="SSF46600">
    <property type="entry name" value="C-terminal UvrC-binding domain of UvrB"/>
    <property type="match status" value="1"/>
</dbReference>
<evidence type="ECO:0000313" key="17">
    <source>
        <dbReference type="EMBL" id="TES86434.1"/>
    </source>
</evidence>
<evidence type="ECO:0000256" key="4">
    <source>
        <dbReference type="ARBA" id="ARBA00022741"/>
    </source>
</evidence>
<dbReference type="Pfam" id="PF04851">
    <property type="entry name" value="ResIII"/>
    <property type="match status" value="1"/>
</dbReference>
<dbReference type="InterPro" id="IPR024759">
    <property type="entry name" value="UvrB_YAD/RRR_dom"/>
</dbReference>
<protein>
    <recommendedName>
        <fullName evidence="11 12">UvrABC system protein B</fullName>
        <shortName evidence="12">Protein UvrB</shortName>
    </recommendedName>
    <alternativeName>
        <fullName evidence="12">Excinuclease ABC subunit B</fullName>
    </alternativeName>
</protein>
<evidence type="ECO:0000259" key="14">
    <source>
        <dbReference type="PROSITE" id="PS50151"/>
    </source>
</evidence>
<dbReference type="InterPro" id="IPR001650">
    <property type="entry name" value="Helicase_C-like"/>
</dbReference>
<dbReference type="GO" id="GO:0003677">
    <property type="term" value="F:DNA binding"/>
    <property type="evidence" value="ECO:0007669"/>
    <property type="project" value="UniProtKB-UniRule"/>
</dbReference>
<evidence type="ECO:0000256" key="6">
    <source>
        <dbReference type="ARBA" id="ARBA00022769"/>
    </source>
</evidence>
<comment type="similarity">
    <text evidence="2 12 13">Belongs to the UvrB family.</text>
</comment>
<proteinExistence type="inferred from homology"/>
<dbReference type="EMBL" id="SOKU01000094">
    <property type="protein sequence ID" value="TES86434.1"/>
    <property type="molecule type" value="Genomic_DNA"/>
</dbReference>
<dbReference type="SMART" id="SM00490">
    <property type="entry name" value="HELICc"/>
    <property type="match status" value="1"/>
</dbReference>
<dbReference type="Proteomes" id="UP000320781">
    <property type="component" value="Unassembled WGS sequence"/>
</dbReference>
<accession>A0A523QL44</accession>
<dbReference type="PROSITE" id="PS50151">
    <property type="entry name" value="UVR"/>
    <property type="match status" value="1"/>
</dbReference>
<gene>
    <name evidence="12 17" type="primary">uvrB</name>
    <name evidence="17" type="ORF">E3J95_01975</name>
</gene>
<evidence type="ECO:0000256" key="10">
    <source>
        <dbReference type="ARBA" id="ARBA00026033"/>
    </source>
</evidence>
<feature type="domain" description="Helicase C-terminal" evidence="16">
    <location>
        <begin position="430"/>
        <end position="592"/>
    </location>
</feature>
<reference evidence="17 18" key="1">
    <citation type="submission" date="2019-03" db="EMBL/GenBank/DDBJ databases">
        <title>Metabolic potential of uncultured bacteria and archaea associated with petroleum seepage in deep-sea sediments.</title>
        <authorList>
            <person name="Dong X."/>
            <person name="Hubert C."/>
        </authorList>
    </citation>
    <scope>NUCLEOTIDE SEQUENCE [LARGE SCALE GENOMIC DNA]</scope>
    <source>
        <strain evidence="17">E44_bin92</strain>
    </source>
</reference>
<dbReference type="GO" id="GO:0016887">
    <property type="term" value="F:ATP hydrolysis activity"/>
    <property type="evidence" value="ECO:0007669"/>
    <property type="project" value="InterPro"/>
</dbReference>
<evidence type="ECO:0000256" key="1">
    <source>
        <dbReference type="ARBA" id="ARBA00004496"/>
    </source>
</evidence>
<keyword evidence="3 12" id="KW-0963">Cytoplasm</keyword>
<comment type="caution">
    <text evidence="17">The sequence shown here is derived from an EMBL/GenBank/DDBJ whole genome shotgun (WGS) entry which is preliminary data.</text>
</comment>
<dbReference type="PANTHER" id="PTHR24029">
    <property type="entry name" value="UVRABC SYSTEM PROTEIN B"/>
    <property type="match status" value="1"/>
</dbReference>
<dbReference type="Gene3D" id="6.10.140.240">
    <property type="match status" value="1"/>
</dbReference>
<keyword evidence="6 12" id="KW-0228">DNA excision</keyword>
<dbReference type="Gene3D" id="3.40.50.300">
    <property type="entry name" value="P-loop containing nucleotide triphosphate hydrolases"/>
    <property type="match status" value="3"/>
</dbReference>
<feature type="short sequence motif" description="Beta-hairpin" evidence="12">
    <location>
        <begin position="93"/>
        <end position="116"/>
    </location>
</feature>
<evidence type="ECO:0000256" key="2">
    <source>
        <dbReference type="ARBA" id="ARBA00008533"/>
    </source>
</evidence>
<comment type="subcellular location">
    <subcellularLocation>
        <location evidence="1 12 13">Cytoplasm</location>
    </subcellularLocation>
</comment>
<dbReference type="InterPro" id="IPR027417">
    <property type="entry name" value="P-loop_NTPase"/>
</dbReference>